<keyword evidence="1" id="KW-0496">Mitochondrion</keyword>
<gene>
    <name evidence="1" type="ORF">ABT39_MTgene916</name>
</gene>
<comment type="caution">
    <text evidence="1">The sequence shown here is derived from an EMBL/GenBank/DDBJ whole genome shotgun (WGS) entry which is preliminary data.</text>
</comment>
<reference evidence="1" key="1">
    <citation type="journal article" date="2015" name="Genome Biol. Evol.">
        <title>Organellar Genomes of White Spruce (Picea glauca): Assembly and Annotation.</title>
        <authorList>
            <person name="Jackman S.D."/>
            <person name="Warren R.L."/>
            <person name="Gibb E.A."/>
            <person name="Vandervalk B.P."/>
            <person name="Mohamadi H."/>
            <person name="Chu J."/>
            <person name="Raymond A."/>
            <person name="Pleasance S."/>
            <person name="Coope R."/>
            <person name="Wildung M.R."/>
            <person name="Ritland C.E."/>
            <person name="Bousquet J."/>
            <person name="Jones S.J."/>
            <person name="Bohlmann J."/>
            <person name="Birol I."/>
        </authorList>
    </citation>
    <scope>NUCLEOTIDE SEQUENCE [LARGE SCALE GENOMIC DNA]</scope>
    <source>
        <tissue evidence="1">Flushing bud</tissue>
    </source>
</reference>
<proteinExistence type="predicted"/>
<accession>A0A101M4X0</accession>
<geneLocation type="mitochondrion" evidence="1"/>
<dbReference type="EMBL" id="LKAM01000001">
    <property type="protein sequence ID" value="KUM51070.1"/>
    <property type="molecule type" value="Genomic_DNA"/>
</dbReference>
<name>A0A101M4X0_PICGL</name>
<evidence type="ECO:0000313" key="1">
    <source>
        <dbReference type="EMBL" id="KUM51070.1"/>
    </source>
</evidence>
<sequence>MLVKIKPPFLTSFTALLEWIGGSILARMIGLWNEYGPAESSFESAGKHLYSRVDSEVSSALRDVPKMYRGCSSSTRPNSRRLDRSYQSGHVFSQCPCFYRRGYYKRCKAISPPQYSIC</sequence>
<protein>
    <submittedName>
        <fullName evidence="1">Uncharacterized protein</fullName>
    </submittedName>
</protein>
<dbReference type="AlphaFoldDB" id="A0A101M4X0"/>
<organism evidence="1">
    <name type="scientific">Picea glauca</name>
    <name type="common">White spruce</name>
    <name type="synonym">Pinus glauca</name>
    <dbReference type="NCBI Taxonomy" id="3330"/>
    <lineage>
        <taxon>Eukaryota</taxon>
        <taxon>Viridiplantae</taxon>
        <taxon>Streptophyta</taxon>
        <taxon>Embryophyta</taxon>
        <taxon>Tracheophyta</taxon>
        <taxon>Spermatophyta</taxon>
        <taxon>Pinopsida</taxon>
        <taxon>Pinidae</taxon>
        <taxon>Conifers I</taxon>
        <taxon>Pinales</taxon>
        <taxon>Pinaceae</taxon>
        <taxon>Picea</taxon>
    </lineage>
</organism>